<evidence type="ECO:0000313" key="14">
    <source>
        <dbReference type="Proteomes" id="UP000294325"/>
    </source>
</evidence>
<proteinExistence type="inferred from homology"/>
<keyword evidence="13" id="KW-0969">Cilium</keyword>
<feature type="domain" description="Flagellar motor switch protein FliN-like C-terminal" evidence="12">
    <location>
        <begin position="259"/>
        <end position="325"/>
    </location>
</feature>
<dbReference type="Pfam" id="PF01052">
    <property type="entry name" value="FliMN_C"/>
    <property type="match status" value="1"/>
</dbReference>
<evidence type="ECO:0000256" key="7">
    <source>
        <dbReference type="ARBA" id="ARBA00023136"/>
    </source>
</evidence>
<dbReference type="GO" id="GO:0071978">
    <property type="term" value="P:bacterial-type flagellum-dependent swarming motility"/>
    <property type="evidence" value="ECO:0007669"/>
    <property type="project" value="TreeGrafter"/>
</dbReference>
<dbReference type="PRINTS" id="PR00955">
    <property type="entry name" value="FLGMOTORFLIM"/>
</dbReference>
<dbReference type="AlphaFoldDB" id="A0A4P7BWP2"/>
<dbReference type="SUPFAM" id="SSF101801">
    <property type="entry name" value="Surface presentation of antigens (SPOA)"/>
    <property type="match status" value="1"/>
</dbReference>
<evidence type="ECO:0000256" key="1">
    <source>
        <dbReference type="ARBA" id="ARBA00011049"/>
    </source>
</evidence>
<keyword evidence="8 11" id="KW-0975">Bacterial flagellum</keyword>
<dbReference type="InterPro" id="IPR036429">
    <property type="entry name" value="SpoA-like_sf"/>
</dbReference>
<dbReference type="EMBL" id="CP038033">
    <property type="protein sequence ID" value="QBQ53510.1"/>
    <property type="molecule type" value="Genomic_DNA"/>
</dbReference>
<dbReference type="PANTHER" id="PTHR30034">
    <property type="entry name" value="FLAGELLAR MOTOR SWITCH PROTEIN FLIM"/>
    <property type="match status" value="1"/>
</dbReference>
<evidence type="ECO:0000256" key="2">
    <source>
        <dbReference type="ARBA" id="ARBA00021898"/>
    </source>
</evidence>
<evidence type="ECO:0000256" key="10">
    <source>
        <dbReference type="NCBIfam" id="TIGR01397"/>
    </source>
</evidence>
<dbReference type="GO" id="GO:0003774">
    <property type="term" value="F:cytoskeletal motor activity"/>
    <property type="evidence" value="ECO:0007669"/>
    <property type="project" value="InterPro"/>
</dbReference>
<dbReference type="RefSeq" id="WP_134356524.1">
    <property type="nucleotide sequence ID" value="NZ_CP038033.1"/>
</dbReference>
<evidence type="ECO:0000259" key="12">
    <source>
        <dbReference type="Pfam" id="PF01052"/>
    </source>
</evidence>
<comment type="similarity">
    <text evidence="1 11">Belongs to the FliM family.</text>
</comment>
<keyword evidence="3 11" id="KW-1003">Cell membrane</keyword>
<dbReference type="InterPro" id="IPR028976">
    <property type="entry name" value="CheC-like_sf"/>
</dbReference>
<dbReference type="GO" id="GO:0050918">
    <property type="term" value="P:positive chemotaxis"/>
    <property type="evidence" value="ECO:0007669"/>
    <property type="project" value="TreeGrafter"/>
</dbReference>
<evidence type="ECO:0000256" key="8">
    <source>
        <dbReference type="ARBA" id="ARBA00023143"/>
    </source>
</evidence>
<keyword evidence="4 11" id="KW-0145">Chemotaxis</keyword>
<dbReference type="InterPro" id="IPR001689">
    <property type="entry name" value="Flag_FliM"/>
</dbReference>
<reference evidence="13 14" key="1">
    <citation type="submission" date="2019-03" db="EMBL/GenBank/DDBJ databases">
        <title>The genome sequence of Nitrosococcus wardiae strain D1FHST reveals the archetypal metabolic capacity of ammonia-oxidizing Gammaproteobacteria.</title>
        <authorList>
            <person name="Wang L."/>
            <person name="Lim C.K."/>
            <person name="Hanson T.E."/>
            <person name="Dang H."/>
            <person name="Klotz M.G."/>
        </authorList>
    </citation>
    <scope>NUCLEOTIDE SEQUENCE [LARGE SCALE GENOMIC DNA]</scope>
    <source>
        <strain evidence="13 14">D1FHS</strain>
    </source>
</reference>
<keyword evidence="7 11" id="KW-0472">Membrane</keyword>
<dbReference type="PANTHER" id="PTHR30034:SF3">
    <property type="entry name" value="FLAGELLAR MOTOR SWITCH PROTEIN FLIM"/>
    <property type="match status" value="1"/>
</dbReference>
<dbReference type="GO" id="GO:0009425">
    <property type="term" value="C:bacterial-type flagellum basal body"/>
    <property type="evidence" value="ECO:0007669"/>
    <property type="project" value="UniProtKB-SubCell"/>
</dbReference>
<accession>A0A4P7BWP2</accession>
<gene>
    <name evidence="13" type="primary">fliM</name>
    <name evidence="13" type="ORF">E3U44_02580</name>
</gene>
<evidence type="ECO:0000256" key="9">
    <source>
        <dbReference type="ARBA" id="ARBA00025044"/>
    </source>
</evidence>
<protein>
    <recommendedName>
        <fullName evidence="2 10">Flagellar motor switch protein FliM</fullName>
    </recommendedName>
</protein>
<keyword evidence="13" id="KW-0282">Flagellum</keyword>
<keyword evidence="14" id="KW-1185">Reference proteome</keyword>
<dbReference type="PIRSF" id="PIRSF002888">
    <property type="entry name" value="FliM"/>
    <property type="match status" value="1"/>
</dbReference>
<evidence type="ECO:0000256" key="4">
    <source>
        <dbReference type="ARBA" id="ARBA00022500"/>
    </source>
</evidence>
<sequence>MAATDILSQDEVDALLSGMSDGEVDIETEAIAGEEAVRPYDFGSEDRIVRARLPALEMINERFVRQLRRSLFNLFRRAIDVTVSGMQMVKFSEYIHTLFVPTSLNMVQMSPLQGTSLLVFDPKLVFMMVDNYFGGSGRTYARRSQACIEGREFTPTEVRIVQLVLKKVFADLEQAWEPVLAVRFEYLQAEPNPLFATIVSPSEVVVVSTFYVEFDGGGGEFHITLPYAMLEPIRELLEVGRQSGANQVDERWDQALQEKILEAEVELSCTLAETQLSLREILALEPGDILPIDLSSTLTALADGVPVFRARYGVHNDNYALKVVESLPHQGLFAEKPTLSQKVAYDRSS</sequence>
<dbReference type="Gene3D" id="3.40.1550.10">
    <property type="entry name" value="CheC-like"/>
    <property type="match status" value="1"/>
</dbReference>
<comment type="function">
    <text evidence="9 11">FliM is one of three proteins (FliG, FliN, FliM) that forms the rotor-mounted switch complex (C ring), located at the base of the basal body. This complex interacts with the CheY and CheZ chemotaxis proteins, in addition to contacting components of the motor that determine the direction of flagellar rotation.</text>
</comment>
<dbReference type="OrthoDB" id="9806941at2"/>
<evidence type="ECO:0000256" key="11">
    <source>
        <dbReference type="PIRNR" id="PIRNR002888"/>
    </source>
</evidence>
<dbReference type="Pfam" id="PF02154">
    <property type="entry name" value="FliM"/>
    <property type="match status" value="1"/>
</dbReference>
<name>A0A4P7BWP2_9GAMM</name>
<comment type="subcellular location">
    <subcellularLocation>
        <location evidence="11">Cell inner membrane</location>
        <topology evidence="11">Peripheral membrane protein</topology>
    </subcellularLocation>
    <subcellularLocation>
        <location evidence="11">Bacterial flagellum basal body</location>
    </subcellularLocation>
</comment>
<dbReference type="SUPFAM" id="SSF103039">
    <property type="entry name" value="CheC-like"/>
    <property type="match status" value="1"/>
</dbReference>
<dbReference type="Gene3D" id="2.30.330.10">
    <property type="entry name" value="SpoA-like"/>
    <property type="match status" value="1"/>
</dbReference>
<keyword evidence="6 11" id="KW-0283">Flagellar rotation</keyword>
<dbReference type="KEGG" id="nwr:E3U44_02580"/>
<dbReference type="CDD" id="cd17908">
    <property type="entry name" value="FliM"/>
    <property type="match status" value="1"/>
</dbReference>
<evidence type="ECO:0000256" key="5">
    <source>
        <dbReference type="ARBA" id="ARBA00022519"/>
    </source>
</evidence>
<evidence type="ECO:0000313" key="13">
    <source>
        <dbReference type="EMBL" id="QBQ53510.1"/>
    </source>
</evidence>
<evidence type="ECO:0000256" key="3">
    <source>
        <dbReference type="ARBA" id="ARBA00022475"/>
    </source>
</evidence>
<dbReference type="NCBIfam" id="TIGR01397">
    <property type="entry name" value="fliM_switch"/>
    <property type="match status" value="1"/>
</dbReference>
<dbReference type="Proteomes" id="UP000294325">
    <property type="component" value="Chromosome"/>
</dbReference>
<evidence type="ECO:0000256" key="6">
    <source>
        <dbReference type="ARBA" id="ARBA00022779"/>
    </source>
</evidence>
<keyword evidence="5 11" id="KW-0997">Cell inner membrane</keyword>
<dbReference type="InterPro" id="IPR001543">
    <property type="entry name" value="FliN-like_C"/>
</dbReference>
<organism evidence="13 14">
    <name type="scientific">Nitrosococcus wardiae</name>
    <dbReference type="NCBI Taxonomy" id="1814290"/>
    <lineage>
        <taxon>Bacteria</taxon>
        <taxon>Pseudomonadati</taxon>
        <taxon>Pseudomonadota</taxon>
        <taxon>Gammaproteobacteria</taxon>
        <taxon>Chromatiales</taxon>
        <taxon>Chromatiaceae</taxon>
        <taxon>Nitrosococcus</taxon>
    </lineage>
</organism>
<dbReference type="GO" id="GO:0005886">
    <property type="term" value="C:plasma membrane"/>
    <property type="evidence" value="ECO:0007669"/>
    <property type="project" value="UniProtKB-SubCell"/>
</dbReference>
<keyword evidence="13" id="KW-0966">Cell projection</keyword>